<dbReference type="CDD" id="cd14744">
    <property type="entry name" value="PAAR_CT_2"/>
    <property type="match status" value="1"/>
</dbReference>
<reference evidence="1" key="1">
    <citation type="submission" date="2024-06" db="EMBL/GenBank/DDBJ databases">
        <authorList>
            <person name="Coelho C."/>
            <person name="Bento M."/>
            <person name="Garcia E."/>
            <person name="Camelo A."/>
            <person name="Brandao I."/>
            <person name="Espirito Santo C."/>
            <person name="Trovao J."/>
            <person name="Verissimo A."/>
            <person name="Costa J."/>
            <person name="Tiago I."/>
        </authorList>
    </citation>
    <scope>NUCLEOTIDE SEQUENCE</scope>
    <source>
        <strain evidence="1">KWT182</strain>
    </source>
</reference>
<sequence length="127" mass="13894">MAQGYFIRVGDKTTCGGTVISGDPAYKMGGRRVARQGDRVTCGKDRKVYVIAGGISSMSSMGLKFAGTLDSVSACRCKARLITLTAAGQLFLRCRRRQNSRSHCRFRRDRAASNCPIGKKDPRKVFP</sequence>
<protein>
    <submittedName>
        <fullName evidence="1">PAAR domain-containing protein</fullName>
    </submittedName>
</protein>
<name>A0AAU7Q838_9GAMM</name>
<evidence type="ECO:0000313" key="1">
    <source>
        <dbReference type="EMBL" id="XBS69322.1"/>
    </source>
</evidence>
<proteinExistence type="predicted"/>
<gene>
    <name evidence="1" type="ORF">ABK905_23260</name>
</gene>
<dbReference type="AlphaFoldDB" id="A0AAU7Q838"/>
<dbReference type="Pfam" id="PF05488">
    <property type="entry name" value="PAAR_motif"/>
    <property type="match status" value="1"/>
</dbReference>
<dbReference type="InterPro" id="IPR008727">
    <property type="entry name" value="PAAR_motif"/>
</dbReference>
<dbReference type="EMBL" id="CP157947">
    <property type="protein sequence ID" value="XBS69322.1"/>
    <property type="molecule type" value="Genomic_DNA"/>
</dbReference>
<accession>A0AAU7Q838</accession>
<organism evidence="1">
    <name type="scientific">Acerihabitans sp. KWT182</name>
    <dbReference type="NCBI Taxonomy" id="3157919"/>
    <lineage>
        <taxon>Bacteria</taxon>
        <taxon>Pseudomonadati</taxon>
        <taxon>Pseudomonadota</taxon>
        <taxon>Gammaproteobacteria</taxon>
        <taxon>Enterobacterales</taxon>
        <taxon>Pectobacteriaceae</taxon>
        <taxon>Acerihabitans</taxon>
    </lineage>
</organism>